<proteinExistence type="predicted"/>
<sequence length="235" mass="26952">MNINNIEYLIKDSTLADTDVDICAYRDEKPVQAVVNFSSMNKGKFERWSWFWQNRLAEPTLYLFLRDDEHHYYIGTDENPLLSKRVAIIAKLLDAFSIPPHRSVAVGSSMGGYAAIFFAHLLNMKAAISINPQVDKNSAKLHDYTLWIRKMNEVGSGWKDLNEVIDYSNSYPDIYLLNGLHKADLVAADVLSKVLESRPQRLFREQIENAEHGWVGMSSDRLRDELNRILESNSV</sequence>
<protein>
    <submittedName>
        <fullName evidence="1">Uncharacterized protein (DUF736 family)</fullName>
    </submittedName>
</protein>
<dbReference type="InterPro" id="IPR029058">
    <property type="entry name" value="AB_hydrolase_fold"/>
</dbReference>
<organism evidence="1 2">
    <name type="scientific">Brucella pseudogrignonensis</name>
    <dbReference type="NCBI Taxonomy" id="419475"/>
    <lineage>
        <taxon>Bacteria</taxon>
        <taxon>Pseudomonadati</taxon>
        <taxon>Pseudomonadota</taxon>
        <taxon>Alphaproteobacteria</taxon>
        <taxon>Hyphomicrobiales</taxon>
        <taxon>Brucellaceae</taxon>
        <taxon>Brucella/Ochrobactrum group</taxon>
        <taxon>Brucella</taxon>
    </lineage>
</organism>
<name>A0ABU1MFI7_9HYPH</name>
<dbReference type="SUPFAM" id="SSF53474">
    <property type="entry name" value="alpha/beta-Hydrolases"/>
    <property type="match status" value="1"/>
</dbReference>
<dbReference type="Gene3D" id="3.40.50.1820">
    <property type="entry name" value="alpha/beta hydrolase"/>
    <property type="match status" value="1"/>
</dbReference>
<keyword evidence="2" id="KW-1185">Reference proteome</keyword>
<evidence type="ECO:0000313" key="1">
    <source>
        <dbReference type="EMBL" id="MDR6434673.1"/>
    </source>
</evidence>
<gene>
    <name evidence="1" type="ORF">J2782_004426</name>
</gene>
<dbReference type="Proteomes" id="UP001184614">
    <property type="component" value="Unassembled WGS sequence"/>
</dbReference>
<comment type="caution">
    <text evidence="1">The sequence shown here is derived from an EMBL/GenBank/DDBJ whole genome shotgun (WGS) entry which is preliminary data.</text>
</comment>
<dbReference type="EMBL" id="JAVDQT010000013">
    <property type="protein sequence ID" value="MDR6434673.1"/>
    <property type="molecule type" value="Genomic_DNA"/>
</dbReference>
<dbReference type="RefSeq" id="WP_310016142.1">
    <property type="nucleotide sequence ID" value="NZ_JAVDQT010000013.1"/>
</dbReference>
<evidence type="ECO:0000313" key="2">
    <source>
        <dbReference type="Proteomes" id="UP001184614"/>
    </source>
</evidence>
<accession>A0ABU1MFI7</accession>
<reference evidence="1 2" key="1">
    <citation type="submission" date="2023-07" db="EMBL/GenBank/DDBJ databases">
        <title>Sorghum-associated microbial communities from plants grown in Nebraska, USA.</title>
        <authorList>
            <person name="Schachtman D."/>
        </authorList>
    </citation>
    <scope>NUCLEOTIDE SEQUENCE [LARGE SCALE GENOMIC DNA]</scope>
    <source>
        <strain evidence="1 2">DS1730</strain>
    </source>
</reference>